<reference evidence="11 12" key="1">
    <citation type="journal article" date="2019" name="Nat. Ecol. Evol.">
        <title>Megaphylogeny resolves global patterns of mushroom evolution.</title>
        <authorList>
            <person name="Varga T."/>
            <person name="Krizsan K."/>
            <person name="Foldi C."/>
            <person name="Dima B."/>
            <person name="Sanchez-Garcia M."/>
            <person name="Sanchez-Ramirez S."/>
            <person name="Szollosi G.J."/>
            <person name="Szarkandi J.G."/>
            <person name="Papp V."/>
            <person name="Albert L."/>
            <person name="Andreopoulos W."/>
            <person name="Angelini C."/>
            <person name="Antonin V."/>
            <person name="Barry K.W."/>
            <person name="Bougher N.L."/>
            <person name="Buchanan P."/>
            <person name="Buyck B."/>
            <person name="Bense V."/>
            <person name="Catcheside P."/>
            <person name="Chovatia M."/>
            <person name="Cooper J."/>
            <person name="Damon W."/>
            <person name="Desjardin D."/>
            <person name="Finy P."/>
            <person name="Geml J."/>
            <person name="Haridas S."/>
            <person name="Hughes K."/>
            <person name="Justo A."/>
            <person name="Karasinski D."/>
            <person name="Kautmanova I."/>
            <person name="Kiss B."/>
            <person name="Kocsube S."/>
            <person name="Kotiranta H."/>
            <person name="LaButti K.M."/>
            <person name="Lechner B.E."/>
            <person name="Liimatainen K."/>
            <person name="Lipzen A."/>
            <person name="Lukacs Z."/>
            <person name="Mihaltcheva S."/>
            <person name="Morgado L.N."/>
            <person name="Niskanen T."/>
            <person name="Noordeloos M.E."/>
            <person name="Ohm R.A."/>
            <person name="Ortiz-Santana B."/>
            <person name="Ovrebo C."/>
            <person name="Racz N."/>
            <person name="Riley R."/>
            <person name="Savchenko A."/>
            <person name="Shiryaev A."/>
            <person name="Soop K."/>
            <person name="Spirin V."/>
            <person name="Szebenyi C."/>
            <person name="Tomsovsky M."/>
            <person name="Tulloss R.E."/>
            <person name="Uehling J."/>
            <person name="Grigoriev I.V."/>
            <person name="Vagvolgyi C."/>
            <person name="Papp T."/>
            <person name="Martin F.M."/>
            <person name="Miettinen O."/>
            <person name="Hibbett D.S."/>
            <person name="Nagy L.G."/>
        </authorList>
    </citation>
    <scope>NUCLEOTIDE SEQUENCE [LARGE SCALE GENOMIC DNA]</scope>
    <source>
        <strain evidence="11 12">CBS 309.79</strain>
    </source>
</reference>
<accession>A0A5C3QP41</accession>
<evidence type="ECO:0000313" key="12">
    <source>
        <dbReference type="Proteomes" id="UP000305067"/>
    </source>
</evidence>
<keyword evidence="4" id="KW-0333">Golgi apparatus</keyword>
<dbReference type="InterPro" id="IPR056458">
    <property type="entry name" value="TPR_DOP1_M"/>
</dbReference>
<evidence type="ECO:0000256" key="5">
    <source>
        <dbReference type="ARBA" id="ARBA00023136"/>
    </source>
</evidence>
<keyword evidence="12" id="KW-1185">Reference proteome</keyword>
<dbReference type="InterPro" id="IPR007249">
    <property type="entry name" value="DOP1_N"/>
</dbReference>
<dbReference type="Pfam" id="PF04118">
    <property type="entry name" value="Dopey_N"/>
    <property type="match status" value="1"/>
</dbReference>
<dbReference type="GO" id="GO:0005768">
    <property type="term" value="C:endosome"/>
    <property type="evidence" value="ECO:0007669"/>
    <property type="project" value="TreeGrafter"/>
</dbReference>
<proteinExistence type="inferred from homology"/>
<organism evidence="11 12">
    <name type="scientific">Pterulicium gracile</name>
    <dbReference type="NCBI Taxonomy" id="1884261"/>
    <lineage>
        <taxon>Eukaryota</taxon>
        <taxon>Fungi</taxon>
        <taxon>Dikarya</taxon>
        <taxon>Basidiomycota</taxon>
        <taxon>Agaricomycotina</taxon>
        <taxon>Agaricomycetes</taxon>
        <taxon>Agaricomycetidae</taxon>
        <taxon>Agaricales</taxon>
        <taxon>Pleurotineae</taxon>
        <taxon>Pterulaceae</taxon>
        <taxon>Pterulicium</taxon>
    </lineage>
</organism>
<evidence type="ECO:0000256" key="4">
    <source>
        <dbReference type="ARBA" id="ARBA00023034"/>
    </source>
</evidence>
<feature type="domain" description="DOP1-like middle TPR" evidence="9">
    <location>
        <begin position="322"/>
        <end position="513"/>
    </location>
</feature>
<dbReference type="EMBL" id="ML178820">
    <property type="protein sequence ID" value="TFL03347.1"/>
    <property type="molecule type" value="Genomic_DNA"/>
</dbReference>
<evidence type="ECO:0000259" key="10">
    <source>
        <dbReference type="Pfam" id="PF24598"/>
    </source>
</evidence>
<dbReference type="InterPro" id="IPR016024">
    <property type="entry name" value="ARM-type_fold"/>
</dbReference>
<dbReference type="GO" id="GO:0000139">
    <property type="term" value="C:Golgi membrane"/>
    <property type="evidence" value="ECO:0007669"/>
    <property type="project" value="UniProtKB-SubCell"/>
</dbReference>
<feature type="region of interest" description="Disordered" evidence="7">
    <location>
        <begin position="1704"/>
        <end position="1726"/>
    </location>
</feature>
<gene>
    <name evidence="11" type="ORF">BDV98DRAFT_564061</name>
</gene>
<evidence type="ECO:0000259" key="8">
    <source>
        <dbReference type="Pfam" id="PF04118"/>
    </source>
</evidence>
<evidence type="ECO:0000256" key="7">
    <source>
        <dbReference type="SAM" id="MobiDB-lite"/>
    </source>
</evidence>
<evidence type="ECO:0000313" key="11">
    <source>
        <dbReference type="EMBL" id="TFL03347.1"/>
    </source>
</evidence>
<keyword evidence="2" id="KW-0813">Transport</keyword>
<dbReference type="GO" id="GO:0006895">
    <property type="term" value="P:Golgi to endosome transport"/>
    <property type="evidence" value="ECO:0007669"/>
    <property type="project" value="InterPro"/>
</dbReference>
<keyword evidence="3" id="KW-0653">Protein transport</keyword>
<dbReference type="Pfam" id="PF24598">
    <property type="entry name" value="DOP1_C"/>
    <property type="match status" value="1"/>
</dbReference>
<dbReference type="OrthoDB" id="297643at2759"/>
<sequence>MTFRSPLVGSGSPATPAHNDIRAEPKYKKYAQQVEKCLSMFDNVQEWADLSSFLKQLLKTFQSYMQFKEIPHKVIVSKRLAQCLNEKLPSGVHRSALDVYAHILAVSGSEYLKENLGLWSFGLFTFFQYAAISVKPILLNLYDTHFLPLQENLRPITKSFIIALLPGLEEENGEYFDKVLALLDRISGYVGPAFFFQNVWLIMLTNAPSRETALTFLARRLPPLNANDDVSGIVGRDTGLMIRAFASALEDDNLLVRRGALDLLLSSLRLDSNAFKKAQNDDRVILMRAATCVVLRRDLTLNRRISKWLLGPDEKSEQQIAYLREHGLELLRSTLKDEMFTPSGDYSESRPFKVFISLLDRWEVGATLTDCLALDAFEAIKKLVEANTNSREEVIMNGGSLYEAVEPPILWKLLSVAVFEEIQARSGQTEAIGLLIFILKTFSSSHDEEVKTIHLPVIFCAIQDLLQTQLENPPAHLSRPITTQVLLLQEAILQHIPPHALLQRPELTASAQEASLSQSPYRFALTFYGITSTTLLLDEDQELPSSGTTGTAIPIVGAFEGTLWLCNTIAIQIRQQQRTGLYEVFMQSLSILISLVEKVQTDLTLDWSPASWLSGVLGAFGQNRLPFVLVDRVVSLALSLHRCQHLQPRLSIDDRTITRKIVKQLVAYLQTNTVPYHVRAVALIWDLQQASGSQSHIEAILCQNLNHPEHRNVEEAYEAFGVLWRLSEDNQLPGFRFNIPMMIVLDTLKSENSSLRRIGETWMRCSLKSYLRLLDPIIYQLLDPSIRRLPTTSRVHTKDLPGFLYENSFDQRCIHHLLQTLLAVVKFGGMGLAKVMHTALIKKSFHVGLLRRVEEAGVGVKDVTYLEVLSDVLVRFVQCEPLPGNTATMEPVNILIQCSAIDLLQAIVSRGEIDFLSLQSIEAITVAKLYFCIHNQRLDLQNKLLHLLHSLISASISFPPAAGKSDHHGAELDATQHSLGGRMYPLNPLLVQTLIDGISVSSNRPIRQHWLDFVLMAIPQFQPTLQSIVQPLTECFGRQTLLLLQDLQRVSSNSTTTEDVESDNSDADFVMLLNGLERLIFLNLASSWNQSTSSEDDGVMPEKMQHQQESGGLLGYVSNVFSSDGGTTHEDPQFTVRSPGYRSLNDGMRILFLIWANTLWTRPRAWSPMEDSMLLVTSRTRQRCKRVIENLFRIHSAEVLESIVEFWNRESLDSSLVYDNGTAFELVDSLIANATHVVHMICESISYRMAAASERSRKQVVNPDLSDLGLFKFLEAYLQRLEGPLAAQVWPRFMGLAKDIAGNAKESRPQVFPCLRCLSTLAGKMPPNTLEDKKVRKDLQETYAKLLDSCIVFVGKSTDGISWIRRSAKEALTHNGRESPALRSDILDEKMDASVPSLPLPEPTKADGTFELVTQINRFIASDVLPSARRYLIDNDKILSACINIVYYIINPAFRGKSRPLDIDERIADILRELSRIPVALKAWKPPITELLNDNRLFSGEPTLALKWKPIIKAYFDADKAAFPELLAKVTTATSANIFANKEYELLLRSLNLRRLSLVVFTGEKNHFLAQLPQIQEKLVDVLRNVSAPIVQSEVYLCIRVLLCRLSPHNLDSFWPVIFTELYQVFDQLRANLPSDGSDDLPLVLAASKCLDLLLTLQTDEFQIYQWMFITDTVDAVYPPDQWTPNAMLDQLAEIAGSLPSAPSIQNGNDPATPGLTTSHSGGQVAKPMRRPSLNHVRQIDSLRDLVPFFSNISVSSYESVYSSNGSVDWDAVERGLLNDLFDGSA</sequence>
<feature type="domain" description="DOP1-like C-terminal" evidence="10">
    <location>
        <begin position="1273"/>
        <end position="1763"/>
    </location>
</feature>
<comment type="subcellular location">
    <subcellularLocation>
        <location evidence="1">Golgi apparatus membrane</location>
        <topology evidence="1">Peripheral membrane protein</topology>
    </subcellularLocation>
</comment>
<evidence type="ECO:0000259" key="9">
    <source>
        <dbReference type="Pfam" id="PF24597"/>
    </source>
</evidence>
<protein>
    <submittedName>
        <fullName evidence="11">Dopey, N-terminal-domain-containing protein</fullName>
    </submittedName>
</protein>
<feature type="domain" description="DOP1 N-terminal" evidence="8">
    <location>
        <begin position="25"/>
        <end position="313"/>
    </location>
</feature>
<evidence type="ECO:0000256" key="2">
    <source>
        <dbReference type="ARBA" id="ARBA00022448"/>
    </source>
</evidence>
<name>A0A5C3QP41_9AGAR</name>
<dbReference type="Pfam" id="PF24597">
    <property type="entry name" value="TPR_DOP1_M"/>
    <property type="match status" value="1"/>
</dbReference>
<dbReference type="STRING" id="1884261.A0A5C3QP41"/>
<dbReference type="InterPro" id="IPR056457">
    <property type="entry name" value="DOP1_C"/>
</dbReference>
<dbReference type="Proteomes" id="UP000305067">
    <property type="component" value="Unassembled WGS sequence"/>
</dbReference>
<evidence type="ECO:0000256" key="6">
    <source>
        <dbReference type="ARBA" id="ARBA00046326"/>
    </source>
</evidence>
<dbReference type="GO" id="GO:0005829">
    <property type="term" value="C:cytosol"/>
    <property type="evidence" value="ECO:0007669"/>
    <property type="project" value="GOC"/>
</dbReference>
<comment type="similarity">
    <text evidence="6">Belongs to the DOP1 family.</text>
</comment>
<dbReference type="SUPFAM" id="SSF48371">
    <property type="entry name" value="ARM repeat"/>
    <property type="match status" value="2"/>
</dbReference>
<evidence type="ECO:0000256" key="3">
    <source>
        <dbReference type="ARBA" id="ARBA00022927"/>
    </source>
</evidence>
<keyword evidence="5" id="KW-0472">Membrane</keyword>
<evidence type="ECO:0000256" key="1">
    <source>
        <dbReference type="ARBA" id="ARBA00004395"/>
    </source>
</evidence>
<feature type="region of interest" description="Disordered" evidence="7">
    <location>
        <begin position="1"/>
        <end position="20"/>
    </location>
</feature>
<dbReference type="GO" id="GO:0005802">
    <property type="term" value="C:trans-Golgi network"/>
    <property type="evidence" value="ECO:0007669"/>
    <property type="project" value="TreeGrafter"/>
</dbReference>
<dbReference type="GO" id="GO:0015031">
    <property type="term" value="P:protein transport"/>
    <property type="evidence" value="ECO:0007669"/>
    <property type="project" value="UniProtKB-KW"/>
</dbReference>
<dbReference type="InterPro" id="IPR040314">
    <property type="entry name" value="DOP1"/>
</dbReference>
<dbReference type="PANTHER" id="PTHR14042">
    <property type="entry name" value="DOPEY-RELATED"/>
    <property type="match status" value="1"/>
</dbReference>
<feature type="compositionally biased region" description="Polar residues" evidence="7">
    <location>
        <begin position="1704"/>
        <end position="1722"/>
    </location>
</feature>
<dbReference type="PANTHER" id="PTHR14042:SF24">
    <property type="entry name" value="PROTEIN DOPEY-1 HOMOLOG"/>
    <property type="match status" value="1"/>
</dbReference>